<dbReference type="AlphaFoldDB" id="A0A645JM66"/>
<organism evidence="2">
    <name type="scientific">bioreactor metagenome</name>
    <dbReference type="NCBI Taxonomy" id="1076179"/>
    <lineage>
        <taxon>unclassified sequences</taxon>
        <taxon>metagenomes</taxon>
        <taxon>ecological metagenomes</taxon>
    </lineage>
</organism>
<dbReference type="InterPro" id="IPR013035">
    <property type="entry name" value="PEP_carboxykinase_C"/>
</dbReference>
<proteinExistence type="predicted"/>
<dbReference type="GO" id="GO:0006094">
    <property type="term" value="P:gluconeogenesis"/>
    <property type="evidence" value="ECO:0007669"/>
    <property type="project" value="InterPro"/>
</dbReference>
<dbReference type="EMBL" id="VSSQ01145314">
    <property type="protein sequence ID" value="MPN64437.1"/>
    <property type="molecule type" value="Genomic_DNA"/>
</dbReference>
<gene>
    <name evidence="2" type="primary">pckG_17</name>
    <name evidence="2" type="ORF">SDC9_212209</name>
</gene>
<name>A0A645JM66_9ZZZZ</name>
<keyword evidence="2" id="KW-0456">Lyase</keyword>
<evidence type="ECO:0000259" key="1">
    <source>
        <dbReference type="Pfam" id="PF00821"/>
    </source>
</evidence>
<dbReference type="GO" id="GO:0017076">
    <property type="term" value="F:purine nucleotide binding"/>
    <property type="evidence" value="ECO:0007669"/>
    <property type="project" value="InterPro"/>
</dbReference>
<comment type="caution">
    <text evidence="2">The sequence shown here is derived from an EMBL/GenBank/DDBJ whole genome shotgun (WGS) entry which is preliminary data.</text>
</comment>
<dbReference type="GO" id="GO:0004613">
    <property type="term" value="F:phosphoenolpyruvate carboxykinase (GTP) activity"/>
    <property type="evidence" value="ECO:0007669"/>
    <property type="project" value="UniProtKB-EC"/>
</dbReference>
<keyword evidence="2" id="KW-0418">Kinase</keyword>
<keyword evidence="2" id="KW-0670">Pyruvate</keyword>
<keyword evidence="2" id="KW-0808">Transferase</keyword>
<dbReference type="SUPFAM" id="SSF53795">
    <property type="entry name" value="PEP carboxykinase-like"/>
    <property type="match status" value="1"/>
</dbReference>
<protein>
    <submittedName>
        <fullName evidence="2">Phosphoenolpyruvate carboxykinase [GTP]</fullName>
        <ecNumber evidence="2">4.1.1.32</ecNumber>
    </submittedName>
</protein>
<accession>A0A645JM66</accession>
<dbReference type="GO" id="GO:0016301">
    <property type="term" value="F:kinase activity"/>
    <property type="evidence" value="ECO:0007669"/>
    <property type="project" value="UniProtKB-KW"/>
</dbReference>
<feature type="domain" description="Phosphoenolpyruvate carboxykinase C-terminal P-loop" evidence="1">
    <location>
        <begin position="1"/>
        <end position="62"/>
    </location>
</feature>
<dbReference type="EC" id="4.1.1.32" evidence="2"/>
<dbReference type="Pfam" id="PF00821">
    <property type="entry name" value="PEPCK_GTP"/>
    <property type="match status" value="1"/>
</dbReference>
<evidence type="ECO:0000313" key="2">
    <source>
        <dbReference type="EMBL" id="MPN64437.1"/>
    </source>
</evidence>
<dbReference type="InterPro" id="IPR035077">
    <property type="entry name" value="PEP_carboxykinase_GTP_C"/>
</dbReference>
<reference evidence="2" key="1">
    <citation type="submission" date="2019-08" db="EMBL/GenBank/DDBJ databases">
        <authorList>
            <person name="Kucharzyk K."/>
            <person name="Murdoch R.W."/>
            <person name="Higgins S."/>
            <person name="Loffler F."/>
        </authorList>
    </citation>
    <scope>NUCLEOTIDE SEQUENCE</scope>
</reference>
<sequence>MPTQDALDTTGLDITKAQVETLLSVNKEDWKKEVESIKKHYETYGKKLPSELKKQLEALESRLNQ</sequence>
<dbReference type="Gene3D" id="3.90.228.20">
    <property type="match status" value="1"/>
</dbReference>